<proteinExistence type="predicted"/>
<gene>
    <name evidence="4" type="ORF">GSOID_T00005066001</name>
</gene>
<keyword evidence="1" id="KW-0694">RNA-binding</keyword>
<feature type="region of interest" description="Disordered" evidence="2">
    <location>
        <begin position="70"/>
        <end position="191"/>
    </location>
</feature>
<evidence type="ECO:0000256" key="1">
    <source>
        <dbReference type="PROSITE-ProRule" id="PRU00176"/>
    </source>
</evidence>
<dbReference type="Proteomes" id="UP000001307">
    <property type="component" value="Unassembled WGS sequence"/>
</dbReference>
<dbReference type="PANTHER" id="PTHR23147">
    <property type="entry name" value="SERINE/ARGININE RICH SPLICING FACTOR"/>
    <property type="match status" value="1"/>
</dbReference>
<dbReference type="InterPro" id="IPR012677">
    <property type="entry name" value="Nucleotide-bd_a/b_plait_sf"/>
</dbReference>
<organism evidence="4">
    <name type="scientific">Oikopleura dioica</name>
    <name type="common">Tunicate</name>
    <dbReference type="NCBI Taxonomy" id="34765"/>
    <lineage>
        <taxon>Eukaryota</taxon>
        <taxon>Metazoa</taxon>
        <taxon>Chordata</taxon>
        <taxon>Tunicata</taxon>
        <taxon>Appendicularia</taxon>
        <taxon>Copelata</taxon>
        <taxon>Oikopleuridae</taxon>
        <taxon>Oikopleura</taxon>
    </lineage>
</organism>
<dbReference type="Pfam" id="PF00076">
    <property type="entry name" value="RRM_1"/>
    <property type="match status" value="1"/>
</dbReference>
<dbReference type="OrthoDB" id="5970at2759"/>
<dbReference type="SUPFAM" id="SSF54928">
    <property type="entry name" value="RNA-binding domain, RBD"/>
    <property type="match status" value="1"/>
</dbReference>
<feature type="compositionally biased region" description="Low complexity" evidence="2">
    <location>
        <begin position="143"/>
        <end position="156"/>
    </location>
</feature>
<keyword evidence="5" id="KW-1185">Reference proteome</keyword>
<evidence type="ECO:0000256" key="2">
    <source>
        <dbReference type="SAM" id="MobiDB-lite"/>
    </source>
</evidence>
<dbReference type="InterPro" id="IPR035979">
    <property type="entry name" value="RBD_domain_sf"/>
</dbReference>
<evidence type="ECO:0000259" key="3">
    <source>
        <dbReference type="PROSITE" id="PS50102"/>
    </source>
</evidence>
<reference evidence="4" key="1">
    <citation type="journal article" date="2010" name="Science">
        <title>Plasticity of animal genome architecture unmasked by rapid evolution of a pelagic tunicate.</title>
        <authorList>
            <person name="Denoeud F."/>
            <person name="Henriet S."/>
            <person name="Mungpakdee S."/>
            <person name="Aury J.M."/>
            <person name="Da Silva C."/>
            <person name="Brinkmann H."/>
            <person name="Mikhaleva J."/>
            <person name="Olsen L.C."/>
            <person name="Jubin C."/>
            <person name="Canestro C."/>
            <person name="Bouquet J.M."/>
            <person name="Danks G."/>
            <person name="Poulain J."/>
            <person name="Campsteijn C."/>
            <person name="Adamski M."/>
            <person name="Cross I."/>
            <person name="Yadetie F."/>
            <person name="Muffato M."/>
            <person name="Louis A."/>
            <person name="Butcher S."/>
            <person name="Tsagkogeorga G."/>
            <person name="Konrad A."/>
            <person name="Singh S."/>
            <person name="Jensen M.F."/>
            <person name="Cong E.H."/>
            <person name="Eikeseth-Otteraa H."/>
            <person name="Noel B."/>
            <person name="Anthouard V."/>
            <person name="Porcel B.M."/>
            <person name="Kachouri-Lafond R."/>
            <person name="Nishino A."/>
            <person name="Ugolini M."/>
            <person name="Chourrout P."/>
            <person name="Nishida H."/>
            <person name="Aasland R."/>
            <person name="Huzurbazar S."/>
            <person name="Westhof E."/>
            <person name="Delsuc F."/>
            <person name="Lehrach H."/>
            <person name="Reinhardt R."/>
            <person name="Weissenbach J."/>
            <person name="Roy S.W."/>
            <person name="Artiguenave F."/>
            <person name="Postlethwait J.H."/>
            <person name="Manak J.R."/>
            <person name="Thompson E.M."/>
            <person name="Jaillon O."/>
            <person name="Du Pasquier L."/>
            <person name="Boudinot P."/>
            <person name="Liberles D.A."/>
            <person name="Volff J.N."/>
            <person name="Philippe H."/>
            <person name="Lenhard B."/>
            <person name="Roest Crollius H."/>
            <person name="Wincker P."/>
            <person name="Chourrout D."/>
        </authorList>
    </citation>
    <scope>NUCLEOTIDE SEQUENCE [LARGE SCALE GENOMIC DNA]</scope>
</reference>
<dbReference type="InParanoid" id="E4X9S4"/>
<evidence type="ECO:0000313" key="4">
    <source>
        <dbReference type="EMBL" id="CBY08494.1"/>
    </source>
</evidence>
<protein>
    <recommendedName>
        <fullName evidence="3">RRM domain-containing protein</fullName>
    </recommendedName>
</protein>
<feature type="compositionally biased region" description="Basic and acidic residues" evidence="2">
    <location>
        <begin position="163"/>
        <end position="175"/>
    </location>
</feature>
<dbReference type="PROSITE" id="PS50102">
    <property type="entry name" value="RRM"/>
    <property type="match status" value="1"/>
</dbReference>
<name>E4X9S4_OIKDI</name>
<dbReference type="AlphaFoldDB" id="E4X9S4"/>
<sequence length="207" mass="24050">MTSKVYVGNLGSDPLQESDLEEEFQDYGHIKEIFVARNPPGFAYIDFVSERSAKTAVREMQSRRKICGRKRVKVELSNRARKKRDRERSISPETYRKYGSRTPSPELREESRSRSRSPIRSKPLFWKPNKPKKKKQKKEKLADLSPESSSESATSSDSDDSMEDQKAKVKSDPERARKRRPKSKITKVSKNSKYTNYTITMEIKSEH</sequence>
<dbReference type="SMART" id="SM00360">
    <property type="entry name" value="RRM"/>
    <property type="match status" value="1"/>
</dbReference>
<feature type="domain" description="RRM" evidence="3">
    <location>
        <begin position="3"/>
        <end position="79"/>
    </location>
</feature>
<dbReference type="GO" id="GO:0003723">
    <property type="term" value="F:RNA binding"/>
    <property type="evidence" value="ECO:0007669"/>
    <property type="project" value="UniProtKB-UniRule"/>
</dbReference>
<feature type="compositionally biased region" description="Basic residues" evidence="2">
    <location>
        <begin position="129"/>
        <end position="138"/>
    </location>
</feature>
<feature type="compositionally biased region" description="Basic and acidic residues" evidence="2">
    <location>
        <begin position="86"/>
        <end position="96"/>
    </location>
</feature>
<dbReference type="EMBL" id="FN653031">
    <property type="protein sequence ID" value="CBY08494.1"/>
    <property type="molecule type" value="Genomic_DNA"/>
</dbReference>
<accession>E4X9S4</accession>
<feature type="compositionally biased region" description="Basic residues" evidence="2">
    <location>
        <begin position="176"/>
        <end position="187"/>
    </location>
</feature>
<dbReference type="Gene3D" id="3.30.70.330">
    <property type="match status" value="1"/>
</dbReference>
<dbReference type="InterPro" id="IPR000504">
    <property type="entry name" value="RRM_dom"/>
</dbReference>
<dbReference type="InterPro" id="IPR050907">
    <property type="entry name" value="SRSF"/>
</dbReference>
<evidence type="ECO:0000313" key="5">
    <source>
        <dbReference type="Proteomes" id="UP000001307"/>
    </source>
</evidence>